<sequence>MTVWKGRWWLSGVQPTHRYFAAPQKPEKTFFWGEQPKGQPIFRPPGQPHPAIFLLKLHQTGF</sequence>
<evidence type="ECO:0000313" key="1">
    <source>
        <dbReference type="EMBL" id="KPL80538.1"/>
    </source>
</evidence>
<name>A0A0N8GPC8_9CHLR</name>
<comment type="caution">
    <text evidence="1">The sequence shown here is derived from an EMBL/GenBank/DDBJ whole genome shotgun (WGS) entry which is preliminary data.</text>
</comment>
<accession>A0A0N8GPC8</accession>
<organism evidence="1 2">
    <name type="scientific">Ornatilinea apprima</name>
    <dbReference type="NCBI Taxonomy" id="1134406"/>
    <lineage>
        <taxon>Bacteria</taxon>
        <taxon>Bacillati</taxon>
        <taxon>Chloroflexota</taxon>
        <taxon>Anaerolineae</taxon>
        <taxon>Anaerolineales</taxon>
        <taxon>Anaerolineaceae</taxon>
        <taxon>Ornatilinea</taxon>
    </lineage>
</organism>
<gene>
    <name evidence="1" type="ORF">ADN00_01445</name>
</gene>
<dbReference type="EMBL" id="LGCL01000004">
    <property type="protein sequence ID" value="KPL80538.1"/>
    <property type="molecule type" value="Genomic_DNA"/>
</dbReference>
<keyword evidence="2" id="KW-1185">Reference proteome</keyword>
<proteinExistence type="predicted"/>
<reference evidence="1 2" key="1">
    <citation type="submission" date="2015-07" db="EMBL/GenBank/DDBJ databases">
        <title>Genome sequence of Ornatilinea apprima DSM 23815.</title>
        <authorList>
            <person name="Hemp J."/>
            <person name="Ward L.M."/>
            <person name="Pace L.A."/>
            <person name="Fischer W.W."/>
        </authorList>
    </citation>
    <scope>NUCLEOTIDE SEQUENCE [LARGE SCALE GENOMIC DNA]</scope>
    <source>
        <strain evidence="1 2">P3M-1</strain>
    </source>
</reference>
<evidence type="ECO:0000313" key="2">
    <source>
        <dbReference type="Proteomes" id="UP000050417"/>
    </source>
</evidence>
<dbReference type="AlphaFoldDB" id="A0A0N8GPC8"/>
<protein>
    <submittedName>
        <fullName evidence="1">Uncharacterized protein</fullName>
    </submittedName>
</protein>
<dbReference type="Proteomes" id="UP000050417">
    <property type="component" value="Unassembled WGS sequence"/>
</dbReference>